<dbReference type="Gene3D" id="1.25.40.10">
    <property type="entry name" value="Tetratricopeptide repeat domain"/>
    <property type="match status" value="5"/>
</dbReference>
<dbReference type="NCBIfam" id="TIGR00756">
    <property type="entry name" value="PPR"/>
    <property type="match status" value="9"/>
</dbReference>
<feature type="repeat" description="PPR" evidence="3">
    <location>
        <begin position="496"/>
        <end position="530"/>
    </location>
</feature>
<feature type="repeat" description="PPR" evidence="3">
    <location>
        <begin position="426"/>
        <end position="460"/>
    </location>
</feature>
<feature type="repeat" description="PPR" evidence="3">
    <location>
        <begin position="461"/>
        <end position="495"/>
    </location>
</feature>
<dbReference type="EMBL" id="JAIWQS010000004">
    <property type="protein sequence ID" value="KAJ8767496.1"/>
    <property type="molecule type" value="Genomic_DNA"/>
</dbReference>
<dbReference type="GO" id="GO:0003729">
    <property type="term" value="F:mRNA binding"/>
    <property type="evidence" value="ECO:0007669"/>
    <property type="project" value="TreeGrafter"/>
</dbReference>
<keyword evidence="2" id="KW-0677">Repeat</keyword>
<sequence>MKVIEFTQELTSCACSSRISGQIQGRGITVEHGDGVGLQMTPISLAIRTFRVQAPRIAIAYFHTPTFGGSRAFIETEEIQGPEAWLVKVVSTLFATSRSKDSCLGYLRDKLTPLIAFEVIKRYNNPLLGVEFLQFSRLNLNLSHCFWTYSLLLRSLCQMGLHDLATETYDYMKSDGLSFDSALLRFLVTSYAQVCKFDIVKKFLSEVEREDGGINSFVYNNLLNELVKRNRVHEAICLLKDRLAPQSPPDTWTFNILIRGLCRLGEVDKAFEIFDSMGSFGCLPDIVTYNTLINGLCKANDVVRGCDLLMEVKSRDSCSPDVVTYTSIISGFCKLGKMQEASVLFEEMIVSGINPNVITFNVLIDGFGKSGNMVAAKSMYEKMISFNCRPDVVTFTSLIDGYCGTGEMSLGLKLWDVMKTEKICPNIYTYAVLINALCRDNRLHEARDLLKQLKCSNIVPKPFMYNPVIDGFCKAGNVDEANVIVAEMVEKKCYPDKVTFTILIIGHSVKGRMSEAINLFDKMLAIGCLPDNITVGSLISCLLKAGMSNEASRVIQMASEDLSFLSYRKTIPLKAHIEIPVAA</sequence>
<feature type="repeat" description="PPR" evidence="3">
    <location>
        <begin position="250"/>
        <end position="284"/>
    </location>
</feature>
<comment type="similarity">
    <text evidence="1">Belongs to the PPR family. P subfamily.</text>
</comment>
<dbReference type="Pfam" id="PF01535">
    <property type="entry name" value="PPR"/>
    <property type="match status" value="2"/>
</dbReference>
<dbReference type="InterPro" id="IPR011990">
    <property type="entry name" value="TPR-like_helical_dom_sf"/>
</dbReference>
<organism evidence="4 5">
    <name type="scientific">Erythroxylum novogranatense</name>
    <dbReference type="NCBI Taxonomy" id="1862640"/>
    <lineage>
        <taxon>Eukaryota</taxon>
        <taxon>Viridiplantae</taxon>
        <taxon>Streptophyta</taxon>
        <taxon>Embryophyta</taxon>
        <taxon>Tracheophyta</taxon>
        <taxon>Spermatophyta</taxon>
        <taxon>Magnoliopsida</taxon>
        <taxon>eudicotyledons</taxon>
        <taxon>Gunneridae</taxon>
        <taxon>Pentapetalae</taxon>
        <taxon>rosids</taxon>
        <taxon>fabids</taxon>
        <taxon>Malpighiales</taxon>
        <taxon>Erythroxylaceae</taxon>
        <taxon>Erythroxylum</taxon>
    </lineage>
</organism>
<protein>
    <recommendedName>
        <fullName evidence="6">Pentatricopeptide repeat-containing protein</fullName>
    </recommendedName>
</protein>
<evidence type="ECO:0000256" key="1">
    <source>
        <dbReference type="ARBA" id="ARBA00007626"/>
    </source>
</evidence>
<evidence type="ECO:0000313" key="5">
    <source>
        <dbReference type="Proteomes" id="UP001159364"/>
    </source>
</evidence>
<evidence type="ECO:0000313" key="4">
    <source>
        <dbReference type="EMBL" id="KAJ8767496.1"/>
    </source>
</evidence>
<dbReference type="Pfam" id="PF13041">
    <property type="entry name" value="PPR_2"/>
    <property type="match status" value="4"/>
</dbReference>
<accession>A0AAV8TKV0</accession>
<comment type="caution">
    <text evidence="4">The sequence shown here is derived from an EMBL/GenBank/DDBJ whole genome shotgun (WGS) entry which is preliminary data.</text>
</comment>
<dbReference type="InterPro" id="IPR002885">
    <property type="entry name" value="PPR_rpt"/>
</dbReference>
<reference evidence="4 5" key="1">
    <citation type="submission" date="2021-09" db="EMBL/GenBank/DDBJ databases">
        <title>Genomic insights and catalytic innovation underlie evolution of tropane alkaloids biosynthesis.</title>
        <authorList>
            <person name="Wang Y.-J."/>
            <person name="Tian T."/>
            <person name="Huang J.-P."/>
            <person name="Huang S.-X."/>
        </authorList>
    </citation>
    <scope>NUCLEOTIDE SEQUENCE [LARGE SCALE GENOMIC DNA]</scope>
    <source>
        <strain evidence="4">KIB-2018</strain>
        <tissue evidence="4">Leaf</tissue>
    </source>
</reference>
<dbReference type="PANTHER" id="PTHR47932">
    <property type="entry name" value="ATPASE EXPRESSION PROTEIN 3"/>
    <property type="match status" value="1"/>
</dbReference>
<dbReference type="Proteomes" id="UP001159364">
    <property type="component" value="Linkage Group LG04"/>
</dbReference>
<evidence type="ECO:0000256" key="3">
    <source>
        <dbReference type="PROSITE-ProRule" id="PRU00708"/>
    </source>
</evidence>
<feature type="repeat" description="PPR" evidence="3">
    <location>
        <begin position="356"/>
        <end position="390"/>
    </location>
</feature>
<feature type="repeat" description="PPR" evidence="3">
    <location>
        <begin position="391"/>
        <end position="425"/>
    </location>
</feature>
<feature type="repeat" description="PPR" evidence="3">
    <location>
        <begin position="285"/>
        <end position="319"/>
    </location>
</feature>
<evidence type="ECO:0008006" key="6">
    <source>
        <dbReference type="Google" id="ProtNLM"/>
    </source>
</evidence>
<dbReference type="AlphaFoldDB" id="A0AAV8TKV0"/>
<proteinExistence type="inferred from homology"/>
<name>A0AAV8TKV0_9ROSI</name>
<evidence type="ECO:0000256" key="2">
    <source>
        <dbReference type="ARBA" id="ARBA00022737"/>
    </source>
</evidence>
<feature type="repeat" description="PPR" evidence="3">
    <location>
        <begin position="145"/>
        <end position="179"/>
    </location>
</feature>
<gene>
    <name evidence="4" type="ORF">K2173_017540</name>
</gene>
<keyword evidence="5" id="KW-1185">Reference proteome</keyword>
<dbReference type="PROSITE" id="PS51375">
    <property type="entry name" value="PPR"/>
    <property type="match status" value="9"/>
</dbReference>
<dbReference type="PANTHER" id="PTHR47932:SF62">
    <property type="entry name" value="EXPRESSED PROTEIN"/>
    <property type="match status" value="1"/>
</dbReference>
<feature type="repeat" description="PPR" evidence="3">
    <location>
        <begin position="321"/>
        <end position="355"/>
    </location>
</feature>